<accession>X1TU13</accession>
<protein>
    <submittedName>
        <fullName evidence="9">Uncharacterized protein</fullName>
    </submittedName>
</protein>
<gene>
    <name evidence="9" type="ORF">S12H4_19383</name>
</gene>
<dbReference type="GO" id="GO:0006281">
    <property type="term" value="P:DNA repair"/>
    <property type="evidence" value="ECO:0007669"/>
    <property type="project" value="UniProtKB-KW"/>
</dbReference>
<keyword evidence="5" id="KW-0234">DNA repair</keyword>
<evidence type="ECO:0000256" key="3">
    <source>
        <dbReference type="ARBA" id="ARBA00022806"/>
    </source>
</evidence>
<evidence type="ECO:0000256" key="5">
    <source>
        <dbReference type="ARBA" id="ARBA00023204"/>
    </source>
</evidence>
<evidence type="ECO:0000256" key="1">
    <source>
        <dbReference type="ARBA" id="ARBA00022763"/>
    </source>
</evidence>
<dbReference type="GO" id="GO:0016887">
    <property type="term" value="F:ATP hydrolysis activity"/>
    <property type="evidence" value="ECO:0007669"/>
    <property type="project" value="TreeGrafter"/>
</dbReference>
<dbReference type="AlphaFoldDB" id="X1TU13"/>
<dbReference type="PANTHER" id="PTHR47962:SF6">
    <property type="entry name" value="LARGE HELICASE-RELATED PROTEIN"/>
    <property type="match status" value="1"/>
</dbReference>
<keyword evidence="2" id="KW-0378">Hydrolase</keyword>
<keyword evidence="3" id="KW-0347">Helicase</keyword>
<keyword evidence="1" id="KW-0227">DNA damage</keyword>
<sequence length="302" mass="35014">PDSCLDVLAQQIIGIALEDNILIEDLYTLIKQSYCYNKLTRKDFNQIIDYLAGEFTSLEDRHIYARIWHNKEKRMIGRKGKLCRVIYMTNIGTIPDESFIIVKIGTQTIGHLDESFVEKLKPGDVFVLGGDTYTFKYSRGMVIQVSASTQRPPTVPRWFSEMLPLSFDLANEIGKFRKLINEKFCSKKKKQEILDFILDYLYVDKNAANAIYQYFYEQFNFAQIPSNTRIIVEHTKDIRGNVIVFHTLFGRRVNDCLSRAVAFAISRTEHKDVLAQQIIGIALEDNILIEDLYTLIKQSYCY</sequence>
<dbReference type="EMBL" id="BARW01009687">
    <property type="protein sequence ID" value="GAI83499.1"/>
    <property type="molecule type" value="Genomic_DNA"/>
</dbReference>
<dbReference type="GO" id="GO:0005524">
    <property type="term" value="F:ATP binding"/>
    <property type="evidence" value="ECO:0007669"/>
    <property type="project" value="InterPro"/>
</dbReference>
<evidence type="ECO:0000256" key="2">
    <source>
        <dbReference type="ARBA" id="ARBA00022801"/>
    </source>
</evidence>
<proteinExistence type="predicted"/>
<reference evidence="9" key="1">
    <citation type="journal article" date="2014" name="Front. Microbiol.">
        <title>High frequency of phylogenetically diverse reductive dehalogenase-homologous genes in deep subseafloor sedimentary metagenomes.</title>
        <authorList>
            <person name="Kawai M."/>
            <person name="Futagami T."/>
            <person name="Toyoda A."/>
            <person name="Takaki Y."/>
            <person name="Nishi S."/>
            <person name="Hori S."/>
            <person name="Arai W."/>
            <person name="Tsubouchi T."/>
            <person name="Morono Y."/>
            <person name="Uchiyama I."/>
            <person name="Ito T."/>
            <person name="Fujiyama A."/>
            <person name="Inagaki F."/>
            <person name="Takami H."/>
        </authorList>
    </citation>
    <scope>NUCLEOTIDE SEQUENCE</scope>
    <source>
        <strain evidence="9">Expedition CK06-06</strain>
    </source>
</reference>
<evidence type="ECO:0000259" key="8">
    <source>
        <dbReference type="Pfam" id="PF19306"/>
    </source>
</evidence>
<evidence type="ECO:0000259" key="7">
    <source>
        <dbReference type="Pfam" id="PF08494"/>
    </source>
</evidence>
<dbReference type="Pfam" id="PF08494">
    <property type="entry name" value="DEAD_assoc"/>
    <property type="match status" value="1"/>
</dbReference>
<comment type="caution">
    <text evidence="9">The sequence shown here is derived from an EMBL/GenBank/DDBJ whole genome shotgun (WGS) entry which is preliminary data.</text>
</comment>
<evidence type="ECO:0000256" key="6">
    <source>
        <dbReference type="ARBA" id="ARBA00023235"/>
    </source>
</evidence>
<name>X1TU13_9ZZZZ</name>
<feature type="domain" description="Helicase Lhr-like winged helix" evidence="8">
    <location>
        <begin position="2"/>
        <end position="153"/>
    </location>
</feature>
<evidence type="ECO:0000313" key="9">
    <source>
        <dbReference type="EMBL" id="GAI83499.1"/>
    </source>
</evidence>
<dbReference type="InterPro" id="IPR052511">
    <property type="entry name" value="ATP-dep_Helicase"/>
</dbReference>
<dbReference type="InterPro" id="IPR045628">
    <property type="entry name" value="Lhr_WH_dom"/>
</dbReference>
<keyword evidence="3" id="KW-0547">Nucleotide-binding</keyword>
<dbReference type="Pfam" id="PF19306">
    <property type="entry name" value="WHD_Lhr"/>
    <property type="match status" value="1"/>
</dbReference>
<dbReference type="InterPro" id="IPR013701">
    <property type="entry name" value="Lhr-like_DEAD/DEAH_assoc"/>
</dbReference>
<dbReference type="GO" id="GO:0003677">
    <property type="term" value="F:DNA binding"/>
    <property type="evidence" value="ECO:0007669"/>
    <property type="project" value="UniProtKB-KW"/>
</dbReference>
<feature type="non-terminal residue" evidence="9">
    <location>
        <position position="1"/>
    </location>
</feature>
<organism evidence="9">
    <name type="scientific">marine sediment metagenome</name>
    <dbReference type="NCBI Taxonomy" id="412755"/>
    <lineage>
        <taxon>unclassified sequences</taxon>
        <taxon>metagenomes</taxon>
        <taxon>ecological metagenomes</taxon>
    </lineage>
</organism>
<feature type="domain" description="Lhr-like DEAD/H associated" evidence="7">
    <location>
        <begin position="224"/>
        <end position="273"/>
    </location>
</feature>
<dbReference type="PANTHER" id="PTHR47962">
    <property type="entry name" value="ATP-DEPENDENT HELICASE LHR-RELATED-RELATED"/>
    <property type="match status" value="1"/>
</dbReference>
<keyword evidence="4" id="KW-0238">DNA-binding</keyword>
<dbReference type="GO" id="GO:0004386">
    <property type="term" value="F:helicase activity"/>
    <property type="evidence" value="ECO:0007669"/>
    <property type="project" value="UniProtKB-KW"/>
</dbReference>
<keyword evidence="3" id="KW-0067">ATP-binding</keyword>
<feature type="non-terminal residue" evidence="9">
    <location>
        <position position="302"/>
    </location>
</feature>
<keyword evidence="6" id="KW-0413">Isomerase</keyword>
<evidence type="ECO:0000256" key="4">
    <source>
        <dbReference type="ARBA" id="ARBA00023125"/>
    </source>
</evidence>